<dbReference type="EMBL" id="QXTG01000001">
    <property type="protein sequence ID" value="RIX30538.1"/>
    <property type="molecule type" value="Genomic_DNA"/>
</dbReference>
<dbReference type="AlphaFoldDB" id="A0A3A1U697"/>
<comment type="caution">
    <text evidence="2">The sequence shown here is derived from an EMBL/GenBank/DDBJ whole genome shotgun (WGS) entry which is preliminary data.</text>
</comment>
<feature type="region of interest" description="Disordered" evidence="1">
    <location>
        <begin position="52"/>
        <end position="101"/>
    </location>
</feature>
<accession>A0A3A1U697</accession>
<keyword evidence="3" id="KW-1185">Reference proteome</keyword>
<dbReference type="SUPFAM" id="SSF63825">
    <property type="entry name" value="YWTD domain"/>
    <property type="match status" value="1"/>
</dbReference>
<reference evidence="3" key="1">
    <citation type="submission" date="2018-09" db="EMBL/GenBank/DDBJ databases">
        <authorList>
            <person name="Kim I."/>
        </authorList>
    </citation>
    <scope>NUCLEOTIDE SEQUENCE [LARGE SCALE GENOMIC DNA]</scope>
    <source>
        <strain evidence="3">DD4a</strain>
    </source>
</reference>
<protein>
    <submittedName>
        <fullName evidence="2">ScyD/ScyE family protein</fullName>
    </submittedName>
</protein>
<feature type="compositionally biased region" description="Basic and acidic residues" evidence="1">
    <location>
        <begin position="52"/>
        <end position="77"/>
    </location>
</feature>
<dbReference type="Gene3D" id="2.120.10.30">
    <property type="entry name" value="TolB, C-terminal domain"/>
    <property type="match status" value="1"/>
</dbReference>
<dbReference type="InterPro" id="IPR048031">
    <property type="entry name" value="ScyD/ScyE-like"/>
</dbReference>
<name>A0A3A1U697_9MICO</name>
<evidence type="ECO:0000313" key="3">
    <source>
        <dbReference type="Proteomes" id="UP000265742"/>
    </source>
</evidence>
<proteinExistence type="predicted"/>
<evidence type="ECO:0000313" key="2">
    <source>
        <dbReference type="EMBL" id="RIX30538.1"/>
    </source>
</evidence>
<feature type="region of interest" description="Disordered" evidence="1">
    <location>
        <begin position="127"/>
        <end position="146"/>
    </location>
</feature>
<dbReference type="NCBIfam" id="NF033206">
    <property type="entry name" value="ScyE_fam"/>
    <property type="match status" value="1"/>
</dbReference>
<gene>
    <name evidence="2" type="ORF">D1781_03705</name>
</gene>
<sequence length="595" mass="62609">MLHVLLHGARLDEEHVRDVAVRAPVGDEGEHLPLAVRQDGERGTLIAVRRAEPHVVDRGAEQRAEHPGQRDVARREPAQPPPEEQADERLPAAGGPDREPVLEAGGAAAVALDREGADDVDRVVGDEVGRPARHPRGQGRQVGDVVQRHDAVQERADVRQRDVGGHGLRHRRASGGSGWWRLAPYSRAPPAGSPGRRGSRGSAPPECVISLMHPARPGSRVLAGARPAPPSRKKEPVRSIRRVVAAALVAGTGLAAMTGIGSAAASPVHHHPQPHQLPGDYIAPLQLAVDGRRVYVADSAKSALFRLGNPVPIATGPAATPNPETSGDLAGVDARHGTIAYTTTEADHRNTYLTVLQHGKKVLRVNLGRYERLKNPDGHVTYGAVKPWTVSTACTQQLANAEQPVPLTYRGQKDSHPYAVAAQADGSWLVADAGGNDVLRVSKHGRISTVAVLPPQPVTITPALAESLKVPACAGIVYRFEAVPTDVEVRNGHVYATTLPGGEGGLGSVYRLGRHGPVRIATGFAGATNLAVSPGGRIYVVQLGQGVFTPGKHGPRKVVDLPGAAAVEWADGKLYASTAPAVIGGEGPGHVFVIR</sequence>
<organism evidence="2 3">
    <name type="scientific">Amnibacterium setariae</name>
    <dbReference type="NCBI Taxonomy" id="2306585"/>
    <lineage>
        <taxon>Bacteria</taxon>
        <taxon>Bacillati</taxon>
        <taxon>Actinomycetota</taxon>
        <taxon>Actinomycetes</taxon>
        <taxon>Micrococcales</taxon>
        <taxon>Microbacteriaceae</taxon>
        <taxon>Amnibacterium</taxon>
    </lineage>
</organism>
<dbReference type="InterPro" id="IPR011042">
    <property type="entry name" value="6-blade_b-propeller_TolB-like"/>
</dbReference>
<dbReference type="Proteomes" id="UP000265742">
    <property type="component" value="Unassembled WGS sequence"/>
</dbReference>
<evidence type="ECO:0000256" key="1">
    <source>
        <dbReference type="SAM" id="MobiDB-lite"/>
    </source>
</evidence>